<dbReference type="Proteomes" id="UP000823750">
    <property type="component" value="Unassembled WGS sequence"/>
</dbReference>
<protein>
    <submittedName>
        <fullName evidence="2">Lamin tail domain-containing protein</fullName>
    </submittedName>
</protein>
<reference evidence="2" key="1">
    <citation type="submission" date="2020-10" db="EMBL/GenBank/DDBJ databases">
        <authorList>
            <person name="Gilroy R."/>
        </authorList>
    </citation>
    <scope>NUCLEOTIDE SEQUENCE</scope>
    <source>
        <strain evidence="2">B2-16538</strain>
    </source>
</reference>
<evidence type="ECO:0000259" key="1">
    <source>
        <dbReference type="PROSITE" id="PS51841"/>
    </source>
</evidence>
<dbReference type="PROSITE" id="PS51841">
    <property type="entry name" value="LTD"/>
    <property type="match status" value="1"/>
</dbReference>
<gene>
    <name evidence="2" type="ORF">IAB78_07815</name>
</gene>
<name>A0A9D9J7Z3_9BACT</name>
<dbReference type="InterPro" id="IPR043744">
    <property type="entry name" value="DUF5689"/>
</dbReference>
<dbReference type="PROSITE" id="PS51257">
    <property type="entry name" value="PROKAR_LIPOPROTEIN"/>
    <property type="match status" value="1"/>
</dbReference>
<dbReference type="AlphaFoldDB" id="A0A9D9J7Z3"/>
<dbReference type="Pfam" id="PF18942">
    <property type="entry name" value="DUF5689"/>
    <property type="match status" value="3"/>
</dbReference>
<organism evidence="2 3">
    <name type="scientific">Candidatus Cryptobacteroides excrementavium</name>
    <dbReference type="NCBI Taxonomy" id="2840759"/>
    <lineage>
        <taxon>Bacteria</taxon>
        <taxon>Pseudomonadati</taxon>
        <taxon>Bacteroidota</taxon>
        <taxon>Bacteroidia</taxon>
        <taxon>Bacteroidales</taxon>
        <taxon>Candidatus Cryptobacteroides</taxon>
    </lineage>
</organism>
<reference evidence="2" key="2">
    <citation type="journal article" date="2021" name="PeerJ">
        <title>Extensive microbial diversity within the chicken gut microbiome revealed by metagenomics and culture.</title>
        <authorList>
            <person name="Gilroy R."/>
            <person name="Ravi A."/>
            <person name="Getino M."/>
            <person name="Pursley I."/>
            <person name="Horton D.L."/>
            <person name="Alikhan N.F."/>
            <person name="Baker D."/>
            <person name="Gharbi K."/>
            <person name="Hall N."/>
            <person name="Watson M."/>
            <person name="Adriaenssens E.M."/>
            <person name="Foster-Nyarko E."/>
            <person name="Jarju S."/>
            <person name="Secka A."/>
            <person name="Antonio M."/>
            <person name="Oren A."/>
            <person name="Chaudhuri R.R."/>
            <person name="La Ragione R."/>
            <person name="Hildebrand F."/>
            <person name="Pallen M.J."/>
        </authorList>
    </citation>
    <scope>NUCLEOTIDE SEQUENCE</scope>
    <source>
        <strain evidence="2">B2-16538</strain>
    </source>
</reference>
<dbReference type="InterPro" id="IPR001322">
    <property type="entry name" value="Lamin_tail_dom"/>
</dbReference>
<proteinExistence type="predicted"/>
<evidence type="ECO:0000313" key="3">
    <source>
        <dbReference type="Proteomes" id="UP000823750"/>
    </source>
</evidence>
<feature type="domain" description="LTD" evidence="1">
    <location>
        <begin position="878"/>
        <end position="1009"/>
    </location>
</feature>
<dbReference type="InterPro" id="IPR036415">
    <property type="entry name" value="Lamin_tail_dom_sf"/>
</dbReference>
<dbReference type="EMBL" id="JADILX010000120">
    <property type="protein sequence ID" value="MBO8486314.1"/>
    <property type="molecule type" value="Genomic_DNA"/>
</dbReference>
<evidence type="ECO:0000313" key="2">
    <source>
        <dbReference type="EMBL" id="MBO8486314.1"/>
    </source>
</evidence>
<accession>A0A9D9J7Z3</accession>
<sequence length="1147" mass="122617">MNGIKQKLIIVCALVCCTAISCLQVEEFVQETFVYEPYGEHFTIEQLKALPADNLIEREIYVQGVVTSSDESGQYAQSIVFQDESGAINIYADLSSSNRLFPIGQKISVQCRGMMLGEAGGMLSLGASVSGEGLDKKVNAIDNRSARNSIWPVAGGSPIEAMTVTLSELSVDSRSHEQELVCINDVFFQTADLPFANEGGSSEQYRTLYDDEGESILLCTSDAASMAGDNLPAGKGSVTGIVTYSNGSRIITARTMDDFNFNPDLSGSVNIPGDMESDIFISEYYASDGAYYIEVTNVGTTSYSLNEFTLASDTASDGEFTKTVALEEEVLGPFGVVIYMNSKASEKGIFPQTGEWDPYRANVSAVNIDGLSLDGSSQIALMKGGETVDMLSSTGKNNWAAERTLIRRTGVKGHCKPSDFTRADAGWVNKISGYTYDCGSHRFYETDPDTESPGTVMPETILNVRSLPLGNIASWLSITGRVTSDREGGNVEPNVLFMQDGSNRGIRVAFREGQAHSYDAGDEVTVELYGSEMTDTDGVLSISGAVISRSEKTASPNGMPQPVEASVSQIESLQSMYILIKDVQVRDEYTGQTYGAAPVGSEDLFANNFLLKCLPDAEFADSQVSQMSGTIKGIASKSGEDLVVLPRNNEDLAELQEPRFTAITATPVTVAQMKEYGPGVISDEVRVTGTVVSDNTNGNMPEGMLFVQDATDGFLLQTSGEETLEFGQSVIIVLTGATLSNDGNVIITPAEADNVVAVGAPDPSMQPVQTEPAGIAAHMNMLVTISGMEVCEEDRLKKFGGEIIFNARGISQPVHVVTGASAPWNGAYIPTAAGSVTGLVAAQGDHYVLYPRKTEDLLAALPENGTRLDGEKVVYFVPSTDEGADLFISETVMGDLDAAGALLASVARNKCNAKFVELYNPTGESLDLHNYRVACIKYNNAVNRSDISYWQFPEGVSLAPGKTVVFKYVSSALGTGTGDHMTNTLWPSGYTADQTLTEGVTVDGTSVPGVILCLDARDYSKSIANSTQSFPAFDGNDILVVQKTVDSGATWTEIDRLFSLPTADGTIGGKVTYPFLNGYRRKPGMLGHPGNVTDAAAPEYTALNDSKRNVNDFESIQCNPASGAVAEWNISVLGDVTDLGVHTFSVK</sequence>
<comment type="caution">
    <text evidence="2">The sequence shown here is derived from an EMBL/GenBank/DDBJ whole genome shotgun (WGS) entry which is preliminary data.</text>
</comment>
<dbReference type="SUPFAM" id="SSF74853">
    <property type="entry name" value="Lamin A/C globular tail domain"/>
    <property type="match status" value="1"/>
</dbReference>